<reference evidence="1 2" key="1">
    <citation type="journal article" date="2014" name="Genome Announc.">
        <title>Draft Genome Sequence of Streptomyces roseochromogenes subsp. oscitans DS 12.976, Producer of the Aminocoumarin Antibiotic Clorobiocin.</title>
        <authorList>
            <person name="Ruckert C."/>
            <person name="Kalinowski J."/>
            <person name="Heide L."/>
            <person name="Apel A.K."/>
        </authorList>
    </citation>
    <scope>NUCLEOTIDE SEQUENCE [LARGE SCALE GENOMIC DNA]</scope>
    <source>
        <strain evidence="1 2">DS 12.976</strain>
    </source>
</reference>
<dbReference type="EMBL" id="AWQX01000373">
    <property type="protein sequence ID" value="EST19689.1"/>
    <property type="molecule type" value="Genomic_DNA"/>
</dbReference>
<gene>
    <name evidence="1" type="ORF">M878_41705</name>
</gene>
<protein>
    <submittedName>
        <fullName evidence="1">Uncharacterized protein</fullName>
    </submittedName>
</protein>
<dbReference type="HOGENOM" id="CLU_2958988_0_0_11"/>
<dbReference type="RefSeq" id="WP_023553163.1">
    <property type="nucleotide sequence ID" value="NZ_CM002285.1"/>
</dbReference>
<name>V6JS49_STRRC</name>
<dbReference type="AlphaFoldDB" id="V6JS49"/>
<dbReference type="PATRIC" id="fig|1352936.5.peg.8637"/>
<evidence type="ECO:0000313" key="2">
    <source>
        <dbReference type="Proteomes" id="UP000017984"/>
    </source>
</evidence>
<keyword evidence="2" id="KW-1185">Reference proteome</keyword>
<accession>V6JS49</accession>
<comment type="caution">
    <text evidence="1">The sequence shown here is derived from an EMBL/GenBank/DDBJ whole genome shotgun (WGS) entry which is preliminary data.</text>
</comment>
<organism evidence="1 2">
    <name type="scientific">Streptomyces roseochromogenus subsp. oscitans DS 12.976</name>
    <dbReference type="NCBI Taxonomy" id="1352936"/>
    <lineage>
        <taxon>Bacteria</taxon>
        <taxon>Bacillati</taxon>
        <taxon>Actinomycetota</taxon>
        <taxon>Actinomycetes</taxon>
        <taxon>Kitasatosporales</taxon>
        <taxon>Streptomycetaceae</taxon>
        <taxon>Streptomyces</taxon>
    </lineage>
</organism>
<evidence type="ECO:0000313" key="1">
    <source>
        <dbReference type="EMBL" id="EST19689.1"/>
    </source>
</evidence>
<dbReference type="Proteomes" id="UP000017984">
    <property type="component" value="Chromosome"/>
</dbReference>
<proteinExistence type="predicted"/>
<sequence length="59" mass="5951">MTNVVVAVVVHTVGELRHAAAGSEVSFALAREQATGQYLGVFAVTGLLGTARGGPGRAE</sequence>